<evidence type="ECO:0000256" key="1">
    <source>
        <dbReference type="ARBA" id="ARBA00004651"/>
    </source>
</evidence>
<feature type="domain" description="MotA/TolQ/ExbB proton channel" evidence="8">
    <location>
        <begin position="83"/>
        <end position="167"/>
    </location>
</feature>
<evidence type="ECO:0000256" key="6">
    <source>
        <dbReference type="RuleBase" id="RU004057"/>
    </source>
</evidence>
<dbReference type="PANTHER" id="PTHR30625:SF3">
    <property type="entry name" value="TOL-PAL SYSTEM PROTEIN TOLQ"/>
    <property type="match status" value="1"/>
</dbReference>
<reference evidence="10" key="1">
    <citation type="journal article" date="2020" name="mSystems">
        <title>Genome- and Community-Level Interaction Insights into Carbon Utilization and Element Cycling Functions of Hydrothermarchaeota in Hydrothermal Sediment.</title>
        <authorList>
            <person name="Zhou Z."/>
            <person name="Liu Y."/>
            <person name="Xu W."/>
            <person name="Pan J."/>
            <person name="Luo Z.H."/>
            <person name="Li M."/>
        </authorList>
    </citation>
    <scope>NUCLEOTIDE SEQUENCE [LARGE SCALE GENOMIC DNA]</scope>
    <source>
        <strain evidence="11">SpSt-10</strain>
        <strain evidence="10">SpSt-62</strain>
        <strain evidence="9">SpSt-97</strain>
    </source>
</reference>
<comment type="caution">
    <text evidence="10">The sequence shown here is derived from an EMBL/GenBank/DDBJ whole genome shotgun (WGS) entry which is preliminary data.</text>
</comment>
<comment type="subcellular location">
    <subcellularLocation>
        <location evidence="1">Cell membrane</location>
        <topology evidence="1">Multi-pass membrane protein</topology>
    </subcellularLocation>
    <subcellularLocation>
        <location evidence="6">Membrane</location>
        <topology evidence="6">Multi-pass membrane protein</topology>
    </subcellularLocation>
</comment>
<evidence type="ECO:0000256" key="3">
    <source>
        <dbReference type="ARBA" id="ARBA00022692"/>
    </source>
</evidence>
<dbReference type="AlphaFoldDB" id="A0A7C4W341"/>
<dbReference type="GO" id="GO:0017038">
    <property type="term" value="P:protein import"/>
    <property type="evidence" value="ECO:0007669"/>
    <property type="project" value="TreeGrafter"/>
</dbReference>
<name>A0A7C4W341_9EURY</name>
<feature type="transmembrane region" description="Helical" evidence="7">
    <location>
        <begin position="151"/>
        <end position="174"/>
    </location>
</feature>
<dbReference type="EMBL" id="DRUC01000015">
    <property type="protein sequence ID" value="HHF47800.1"/>
    <property type="molecule type" value="Genomic_DNA"/>
</dbReference>
<comment type="similarity">
    <text evidence="6">Belongs to the exbB/tolQ family.</text>
</comment>
<gene>
    <name evidence="11" type="ORF">ENL48_00890</name>
    <name evidence="10" type="ORF">ENT89_02120</name>
    <name evidence="9" type="ORF">ENX77_06480</name>
</gene>
<feature type="transmembrane region" description="Helical" evidence="7">
    <location>
        <begin position="115"/>
        <end position="139"/>
    </location>
</feature>
<evidence type="ECO:0000256" key="4">
    <source>
        <dbReference type="ARBA" id="ARBA00022989"/>
    </source>
</evidence>
<evidence type="ECO:0000259" key="8">
    <source>
        <dbReference type="Pfam" id="PF01618"/>
    </source>
</evidence>
<evidence type="ECO:0000256" key="5">
    <source>
        <dbReference type="ARBA" id="ARBA00023136"/>
    </source>
</evidence>
<evidence type="ECO:0000313" key="9">
    <source>
        <dbReference type="EMBL" id="HGE66742.1"/>
    </source>
</evidence>
<dbReference type="GO" id="GO:0005886">
    <property type="term" value="C:plasma membrane"/>
    <property type="evidence" value="ECO:0007669"/>
    <property type="project" value="UniProtKB-SubCell"/>
</dbReference>
<keyword evidence="3 7" id="KW-0812">Transmembrane</keyword>
<dbReference type="InterPro" id="IPR002898">
    <property type="entry name" value="MotA_ExbB_proton_chnl"/>
</dbReference>
<keyword evidence="6" id="KW-0813">Transport</keyword>
<keyword evidence="6" id="KW-0653">Protein transport</keyword>
<keyword evidence="2" id="KW-1003">Cell membrane</keyword>
<keyword evidence="4 7" id="KW-1133">Transmembrane helix</keyword>
<dbReference type="PANTHER" id="PTHR30625">
    <property type="entry name" value="PROTEIN TOLQ"/>
    <property type="match status" value="1"/>
</dbReference>
<evidence type="ECO:0000313" key="11">
    <source>
        <dbReference type="EMBL" id="HHF47800.1"/>
    </source>
</evidence>
<dbReference type="EMBL" id="DTPI01000032">
    <property type="protein sequence ID" value="HGE66742.1"/>
    <property type="molecule type" value="Genomic_DNA"/>
</dbReference>
<evidence type="ECO:0000256" key="7">
    <source>
        <dbReference type="SAM" id="Phobius"/>
    </source>
</evidence>
<dbReference type="InterPro" id="IPR050790">
    <property type="entry name" value="ExbB/TolQ_transport"/>
</dbReference>
<evidence type="ECO:0000313" key="10">
    <source>
        <dbReference type="EMBL" id="HGU58998.1"/>
    </source>
</evidence>
<proteinExistence type="inferred from homology"/>
<evidence type="ECO:0000256" key="2">
    <source>
        <dbReference type="ARBA" id="ARBA00022475"/>
    </source>
</evidence>
<organism evidence="10">
    <name type="scientific">Geoglobus ahangari</name>
    <dbReference type="NCBI Taxonomy" id="113653"/>
    <lineage>
        <taxon>Archaea</taxon>
        <taxon>Methanobacteriati</taxon>
        <taxon>Methanobacteriota</taxon>
        <taxon>Archaeoglobi</taxon>
        <taxon>Archaeoglobales</taxon>
        <taxon>Archaeoglobaceae</taxon>
        <taxon>Geoglobus</taxon>
    </lineage>
</organism>
<feature type="transmembrane region" description="Helical" evidence="7">
    <location>
        <begin position="17"/>
        <end position="36"/>
    </location>
</feature>
<dbReference type="Pfam" id="PF01618">
    <property type="entry name" value="MotA_ExbB"/>
    <property type="match status" value="1"/>
</dbReference>
<accession>A0A7C4W341</accession>
<sequence length="204" mass="23211">MIVEALYITMYTVSTSLLYPVILSLIVLVVYSLMKIGELVAESARRSRDFNVLREICKTLKFREALEELSKMNLNRLLRDFVEDLKRINPTKEDIEKILQDYELRIAKELEIPRILARIGPMLGLMGTLIPLGPALMALSEGNVEQLATNLITAFATTVLGLIVGGVGYVSFLIKKRWYLQDLSDMEYISKTLGGFHEEINRRD</sequence>
<dbReference type="EMBL" id="DTAK01000012">
    <property type="protein sequence ID" value="HGU58998.1"/>
    <property type="molecule type" value="Genomic_DNA"/>
</dbReference>
<protein>
    <submittedName>
        <fullName evidence="10">MotA/TolQ/ExbB proton channel family protein</fullName>
    </submittedName>
</protein>
<keyword evidence="5 7" id="KW-0472">Membrane</keyword>